<dbReference type="EMBL" id="OZ075134">
    <property type="protein sequence ID" value="CAL4994731.1"/>
    <property type="molecule type" value="Genomic_DNA"/>
</dbReference>
<evidence type="ECO:0000256" key="1">
    <source>
        <dbReference type="SAM" id="SignalP"/>
    </source>
</evidence>
<proteinExistence type="predicted"/>
<evidence type="ECO:0008006" key="4">
    <source>
        <dbReference type="Google" id="ProtNLM"/>
    </source>
</evidence>
<name>A0ABC9B679_9POAL</name>
<keyword evidence="1" id="KW-0732">Signal</keyword>
<feature type="chain" id="PRO_5044748550" description="Bifunctional inhibitor/plant lipid transfer protein/seed storage helical domain-containing protein" evidence="1">
    <location>
        <begin position="26"/>
        <end position="112"/>
    </location>
</feature>
<accession>A0ABC9B679</accession>
<reference evidence="3" key="1">
    <citation type="submission" date="2024-06" db="EMBL/GenBank/DDBJ databases">
        <authorList>
            <person name="Ryan C."/>
        </authorList>
    </citation>
    <scope>NUCLEOTIDE SEQUENCE [LARGE SCALE GENOMIC DNA]</scope>
</reference>
<dbReference type="AlphaFoldDB" id="A0ABC9B679"/>
<organism evidence="2 3">
    <name type="scientific">Urochloa decumbens</name>
    <dbReference type="NCBI Taxonomy" id="240449"/>
    <lineage>
        <taxon>Eukaryota</taxon>
        <taxon>Viridiplantae</taxon>
        <taxon>Streptophyta</taxon>
        <taxon>Embryophyta</taxon>
        <taxon>Tracheophyta</taxon>
        <taxon>Spermatophyta</taxon>
        <taxon>Magnoliopsida</taxon>
        <taxon>Liliopsida</taxon>
        <taxon>Poales</taxon>
        <taxon>Poaceae</taxon>
        <taxon>PACMAD clade</taxon>
        <taxon>Panicoideae</taxon>
        <taxon>Panicodae</taxon>
        <taxon>Paniceae</taxon>
        <taxon>Melinidinae</taxon>
        <taxon>Urochloa</taxon>
    </lineage>
</organism>
<evidence type="ECO:0000313" key="3">
    <source>
        <dbReference type="Proteomes" id="UP001497457"/>
    </source>
</evidence>
<sequence length="112" mass="12271">MLPGKAAILLALLFAVVCLNHSVYGNKICNKEDKNRVLQNCNLNIKNGKYSPPALKGSACCQVVRELQGRDRKMMDCIVGLLTNEEKKVHSAVKMMELVGKCVVASRPSPKS</sequence>
<feature type="signal peptide" evidence="1">
    <location>
        <begin position="1"/>
        <end position="25"/>
    </location>
</feature>
<keyword evidence="3" id="KW-1185">Reference proteome</keyword>
<reference evidence="2 3" key="2">
    <citation type="submission" date="2024-10" db="EMBL/GenBank/DDBJ databases">
        <authorList>
            <person name="Ryan C."/>
        </authorList>
    </citation>
    <scope>NUCLEOTIDE SEQUENCE [LARGE SCALE GENOMIC DNA]</scope>
</reference>
<evidence type="ECO:0000313" key="2">
    <source>
        <dbReference type="EMBL" id="CAL4994731.1"/>
    </source>
</evidence>
<gene>
    <name evidence="2" type="ORF">URODEC1_LOCUS62036</name>
</gene>
<protein>
    <recommendedName>
        <fullName evidence="4">Bifunctional inhibitor/plant lipid transfer protein/seed storage helical domain-containing protein</fullName>
    </recommendedName>
</protein>
<dbReference type="Proteomes" id="UP001497457">
    <property type="component" value="Chromosome 24b"/>
</dbReference>